<feature type="domain" description="DUF5916" evidence="2">
    <location>
        <begin position="372"/>
        <end position="740"/>
    </location>
</feature>
<dbReference type="InterPro" id="IPR045670">
    <property type="entry name" value="DUF5916"/>
</dbReference>
<evidence type="ECO:0000259" key="2">
    <source>
        <dbReference type="Pfam" id="PF19313"/>
    </source>
</evidence>
<accession>A0A853JC81</accession>
<dbReference type="AlphaFoldDB" id="A0A853JC81"/>
<dbReference type="Gene3D" id="2.60.40.1190">
    <property type="match status" value="1"/>
</dbReference>
<evidence type="ECO:0000313" key="3">
    <source>
        <dbReference type="EMBL" id="NZA26455.1"/>
    </source>
</evidence>
<evidence type="ECO:0000313" key="4">
    <source>
        <dbReference type="Proteomes" id="UP000578091"/>
    </source>
</evidence>
<dbReference type="EMBL" id="JACCKA010000054">
    <property type="protein sequence ID" value="NZA26455.1"/>
    <property type="molecule type" value="Genomic_DNA"/>
</dbReference>
<sequence>MRFAHAAAAFLAFSAVGLPAAAVEIDGRVDPLEWDGAHRVTDFRKVQPLNGEPASHPTEAWILATPEGLAVAFRNLQPPSVPRSRERLPRDFQAQVDRVNLMVDFDGGGRTGYAFTVSATGDVYDAVITDGSSFNSDWDGSWRTAVSEDAEGWSVEILVPWHLAPMRGGDGDTRTLHVYLDRVVGASGERVAWPAASFQRPRFLTEFAPLEVPRHSQSLLAITPYVSGLYDNVDGRGNFEGGADLFWKPNGQFQLTATVNPDFGQVESDDLVVNFSATETFVSDKRPFFTENQGLFEFTTPSDYSQLLYTRRVGGPADDGSGAGDITAALKLNGNAGASRYGLFLADEAGAAGRRFGALRLTHDLERQNLGLMLTRVERPFLDREATVLGVDQDWRPTDRLSVRTRLLGSRVDQDGATTRGAGATSYADYEMERGWRQQWMAMHFSDDLQINDFGYLSRNDLNYAHWQVSRRLASLPAASRYSAHDWRWRVSATRSDSGEGLSEQLRISRSSTLRNGSEEYAQVNINSAGVDDLLTRGHGSLRVPPRTSAYYEFSRPRRGAWAHEVEAEVFGGGLSGNRRLGHFLEYVPTFHVSDHLNLLAGLSILRRPDWLVWQRDNLVGSFSHRSLQLEAGINWTMAERQELRVKLQALALDARLRQAYRVEGGRAIATAEPVDDFSVRTLGFQVRYRYELAPLSHLYVVYARGGYDQLAQAGDDLGGMLGDALGLRDDEQLLVKLSYRFER</sequence>
<protein>
    <recommendedName>
        <fullName evidence="2">DUF5916 domain-containing protein</fullName>
    </recommendedName>
</protein>
<proteinExistence type="predicted"/>
<feature type="domain" description="DUF5916" evidence="2">
    <location>
        <begin position="220"/>
        <end position="316"/>
    </location>
</feature>
<gene>
    <name evidence="3" type="ORF">H0E84_08655</name>
</gene>
<organism evidence="3 4">
    <name type="scientific">Luteimonas salinisoli</name>
    <dbReference type="NCBI Taxonomy" id="2752307"/>
    <lineage>
        <taxon>Bacteria</taxon>
        <taxon>Pseudomonadati</taxon>
        <taxon>Pseudomonadota</taxon>
        <taxon>Gammaproteobacteria</taxon>
        <taxon>Lysobacterales</taxon>
        <taxon>Lysobacteraceae</taxon>
        <taxon>Luteimonas</taxon>
    </lineage>
</organism>
<dbReference type="Proteomes" id="UP000578091">
    <property type="component" value="Unassembled WGS sequence"/>
</dbReference>
<comment type="caution">
    <text evidence="3">The sequence shown here is derived from an EMBL/GenBank/DDBJ whole genome shotgun (WGS) entry which is preliminary data.</text>
</comment>
<feature type="chain" id="PRO_5032374676" description="DUF5916 domain-containing protein" evidence="1">
    <location>
        <begin position="21"/>
        <end position="744"/>
    </location>
</feature>
<dbReference type="RefSeq" id="WP_180678242.1">
    <property type="nucleotide sequence ID" value="NZ_JACCKA010000054.1"/>
</dbReference>
<keyword evidence="1" id="KW-0732">Signal</keyword>
<feature type="signal peptide" evidence="1">
    <location>
        <begin position="1"/>
        <end position="20"/>
    </location>
</feature>
<dbReference type="Pfam" id="PF19313">
    <property type="entry name" value="DUF5916"/>
    <property type="match status" value="2"/>
</dbReference>
<reference evidence="3 4" key="1">
    <citation type="submission" date="2020-07" db="EMBL/GenBank/DDBJ databases">
        <title>Luteimonas sp. SJ-92.</title>
        <authorList>
            <person name="Huang X.-X."/>
            <person name="Xu L."/>
            <person name="Sun J.-Q."/>
        </authorList>
    </citation>
    <scope>NUCLEOTIDE SEQUENCE [LARGE SCALE GENOMIC DNA]</scope>
    <source>
        <strain evidence="3 4">SJ-92</strain>
    </source>
</reference>
<dbReference type="SUPFAM" id="SSF49344">
    <property type="entry name" value="CBD9-like"/>
    <property type="match status" value="1"/>
</dbReference>
<keyword evidence="4" id="KW-1185">Reference proteome</keyword>
<evidence type="ECO:0000256" key="1">
    <source>
        <dbReference type="SAM" id="SignalP"/>
    </source>
</evidence>
<name>A0A853JC81_9GAMM</name>